<dbReference type="InterPro" id="IPR012675">
    <property type="entry name" value="Beta-grasp_dom_sf"/>
</dbReference>
<gene>
    <name evidence="1" type="ORF">Psch_03781</name>
</gene>
<dbReference type="Proteomes" id="UP000298324">
    <property type="component" value="Unassembled WGS sequence"/>
</dbReference>
<accession>A0A4Y7R7S0</accession>
<protein>
    <submittedName>
        <fullName evidence="1">ThiS family protein</fullName>
    </submittedName>
</protein>
<comment type="caution">
    <text evidence="1">The sequence shown here is derived from an EMBL/GenBank/DDBJ whole genome shotgun (WGS) entry which is preliminary data.</text>
</comment>
<reference evidence="1 2" key="1">
    <citation type="journal article" date="2018" name="Environ. Microbiol.">
        <title>Novel energy conservation strategies and behaviour of Pelotomaculum schinkii driving syntrophic propionate catabolism.</title>
        <authorList>
            <person name="Hidalgo-Ahumada C.A.P."/>
            <person name="Nobu M.K."/>
            <person name="Narihiro T."/>
            <person name="Tamaki H."/>
            <person name="Liu W.T."/>
            <person name="Kamagata Y."/>
            <person name="Stams A.J.M."/>
            <person name="Imachi H."/>
            <person name="Sousa D.Z."/>
        </authorList>
    </citation>
    <scope>NUCLEOTIDE SEQUENCE [LARGE SCALE GENOMIC DNA]</scope>
    <source>
        <strain evidence="1 2">HH</strain>
    </source>
</reference>
<evidence type="ECO:0000313" key="1">
    <source>
        <dbReference type="EMBL" id="TEB05018.1"/>
    </source>
</evidence>
<keyword evidence="2" id="KW-1185">Reference proteome</keyword>
<dbReference type="InterPro" id="IPR003749">
    <property type="entry name" value="ThiS/MoaD-like"/>
</dbReference>
<dbReference type="SUPFAM" id="SSF54285">
    <property type="entry name" value="MoaD/ThiS"/>
    <property type="match status" value="1"/>
</dbReference>
<dbReference type="AlphaFoldDB" id="A0A4Y7R7S0"/>
<dbReference type="RefSeq" id="WP_190259286.1">
    <property type="nucleotide sequence ID" value="NZ_QFGA01000003.1"/>
</dbReference>
<evidence type="ECO:0000313" key="2">
    <source>
        <dbReference type="Proteomes" id="UP000298324"/>
    </source>
</evidence>
<sequence length="80" mass="8749">MEKLNITVNLLGYLMWCPKDRGKEHRLQVDKGAKIADVLNKLNVSPEQIHVILKNGKNVDKNTALSEGDIITVSPVVAGG</sequence>
<dbReference type="Pfam" id="PF02597">
    <property type="entry name" value="ThiS"/>
    <property type="match status" value="1"/>
</dbReference>
<dbReference type="Gene3D" id="3.10.20.30">
    <property type="match status" value="1"/>
</dbReference>
<proteinExistence type="predicted"/>
<dbReference type="EMBL" id="QFGA01000003">
    <property type="protein sequence ID" value="TEB05018.1"/>
    <property type="molecule type" value="Genomic_DNA"/>
</dbReference>
<dbReference type="InterPro" id="IPR016155">
    <property type="entry name" value="Mopterin_synth/thiamin_S_b"/>
</dbReference>
<dbReference type="CDD" id="cd17040">
    <property type="entry name" value="Ubl_MoaD_like"/>
    <property type="match status" value="1"/>
</dbReference>
<name>A0A4Y7R7S0_9FIRM</name>
<organism evidence="1 2">
    <name type="scientific">Pelotomaculum schinkii</name>
    <dbReference type="NCBI Taxonomy" id="78350"/>
    <lineage>
        <taxon>Bacteria</taxon>
        <taxon>Bacillati</taxon>
        <taxon>Bacillota</taxon>
        <taxon>Clostridia</taxon>
        <taxon>Eubacteriales</taxon>
        <taxon>Desulfotomaculaceae</taxon>
        <taxon>Pelotomaculum</taxon>
    </lineage>
</organism>